<dbReference type="GO" id="GO:0051453">
    <property type="term" value="P:regulation of intracellular pH"/>
    <property type="evidence" value="ECO:0007669"/>
    <property type="project" value="TreeGrafter"/>
</dbReference>
<dbReference type="Proteomes" id="UP001497623">
    <property type="component" value="Unassembled WGS sequence"/>
</dbReference>
<keyword evidence="8 11" id="KW-0406">Ion transport</keyword>
<evidence type="ECO:0000256" key="9">
    <source>
        <dbReference type="ARBA" id="ARBA00023136"/>
    </source>
</evidence>
<feature type="transmembrane region" description="Helical" evidence="11">
    <location>
        <begin position="581"/>
        <end position="599"/>
    </location>
</feature>
<dbReference type="InterPro" id="IPR011531">
    <property type="entry name" value="HCO3_transpt-like_TM_dom"/>
</dbReference>
<feature type="transmembrane region" description="Helical" evidence="11">
    <location>
        <begin position="771"/>
        <end position="790"/>
    </location>
</feature>
<evidence type="ECO:0000256" key="7">
    <source>
        <dbReference type="ARBA" id="ARBA00022989"/>
    </source>
</evidence>
<dbReference type="PANTHER" id="PTHR11453">
    <property type="entry name" value="ANION EXCHANGE PROTEIN"/>
    <property type="match status" value="1"/>
</dbReference>
<dbReference type="Gene3D" id="3.40.930.10">
    <property type="entry name" value="Mannitol-specific EII, Chain A"/>
    <property type="match status" value="1"/>
</dbReference>
<feature type="transmembrane region" description="Helical" evidence="11">
    <location>
        <begin position="611"/>
        <end position="631"/>
    </location>
</feature>
<dbReference type="InterPro" id="IPR003020">
    <property type="entry name" value="HCO3_transpt_euk"/>
</dbReference>
<dbReference type="InterPro" id="IPR001717">
    <property type="entry name" value="Anion_exchange"/>
</dbReference>
<dbReference type="FunFam" id="1.10.287.570:FF:000001">
    <property type="entry name" value="Anion exchange protein"/>
    <property type="match status" value="1"/>
</dbReference>
<feature type="transmembrane region" description="Helical" evidence="11">
    <location>
        <begin position="475"/>
        <end position="495"/>
    </location>
</feature>
<dbReference type="SUPFAM" id="SSF55804">
    <property type="entry name" value="Phoshotransferase/anion transport protein"/>
    <property type="match status" value="1"/>
</dbReference>
<keyword evidence="3 11" id="KW-0813">Transport</keyword>
<feature type="transmembrane region" description="Helical" evidence="11">
    <location>
        <begin position="507"/>
        <end position="529"/>
    </location>
</feature>
<dbReference type="Pfam" id="PF00955">
    <property type="entry name" value="HCO3_cotransp"/>
    <property type="match status" value="1"/>
</dbReference>
<evidence type="ECO:0000256" key="5">
    <source>
        <dbReference type="ARBA" id="ARBA00022681"/>
    </source>
</evidence>
<evidence type="ECO:0000313" key="15">
    <source>
        <dbReference type="EMBL" id="CAL4128386.1"/>
    </source>
</evidence>
<feature type="region of interest" description="Disordered" evidence="12">
    <location>
        <begin position="86"/>
        <end position="115"/>
    </location>
</feature>
<dbReference type="PRINTS" id="PR01231">
    <property type="entry name" value="HCO3TRNSPORT"/>
</dbReference>
<dbReference type="PANTHER" id="PTHR11453:SF47">
    <property type="entry name" value="ANION EXCHANGE PROTEIN"/>
    <property type="match status" value="1"/>
</dbReference>
<accession>A0AAV2RM58</accession>
<feature type="transmembrane region" description="Helical" evidence="11">
    <location>
        <begin position="867"/>
        <end position="888"/>
    </location>
</feature>
<dbReference type="Pfam" id="PF07565">
    <property type="entry name" value="Band_3_cyto"/>
    <property type="match status" value="1"/>
</dbReference>
<dbReference type="PRINTS" id="PR00165">
    <property type="entry name" value="ANIONEXCHNGR"/>
</dbReference>
<feature type="transmembrane region" description="Helical" evidence="11">
    <location>
        <begin position="390"/>
        <end position="412"/>
    </location>
</feature>
<feature type="transmembrane region" description="Helical" evidence="11">
    <location>
        <begin position="797"/>
        <end position="821"/>
    </location>
</feature>
<dbReference type="GO" id="GO:0005886">
    <property type="term" value="C:plasma membrane"/>
    <property type="evidence" value="ECO:0007669"/>
    <property type="project" value="UniProtKB-SubCell"/>
</dbReference>
<keyword evidence="7 11" id="KW-1133">Transmembrane helix</keyword>
<evidence type="ECO:0000256" key="4">
    <source>
        <dbReference type="ARBA" id="ARBA00022475"/>
    </source>
</evidence>
<keyword evidence="9 11" id="KW-0472">Membrane</keyword>
<dbReference type="InterPro" id="IPR016152">
    <property type="entry name" value="PTrfase/Anion_transptr"/>
</dbReference>
<reference evidence="15 16" key="1">
    <citation type="submission" date="2024-05" db="EMBL/GenBank/DDBJ databases">
        <authorList>
            <person name="Wallberg A."/>
        </authorList>
    </citation>
    <scope>NUCLEOTIDE SEQUENCE [LARGE SCALE GENOMIC DNA]</scope>
</reference>
<evidence type="ECO:0000256" key="8">
    <source>
        <dbReference type="ARBA" id="ARBA00023065"/>
    </source>
</evidence>
<feature type="transmembrane region" description="Helical" evidence="11">
    <location>
        <begin position="841"/>
        <end position="860"/>
    </location>
</feature>
<evidence type="ECO:0000313" key="16">
    <source>
        <dbReference type="Proteomes" id="UP001497623"/>
    </source>
</evidence>
<feature type="compositionally biased region" description="Polar residues" evidence="12">
    <location>
        <begin position="88"/>
        <end position="99"/>
    </location>
</feature>
<feature type="transmembrane region" description="Helical" evidence="11">
    <location>
        <begin position="711"/>
        <end position="734"/>
    </location>
</feature>
<evidence type="ECO:0000259" key="13">
    <source>
        <dbReference type="Pfam" id="PF00955"/>
    </source>
</evidence>
<feature type="domain" description="Band 3 cytoplasmic" evidence="14">
    <location>
        <begin position="33"/>
        <end position="301"/>
    </location>
</feature>
<feature type="transmembrane region" description="Helical" evidence="11">
    <location>
        <begin position="669"/>
        <end position="690"/>
    </location>
</feature>
<dbReference type="FunFam" id="3.40.930.10:FF:000020">
    <property type="entry name" value="Anion exchange protein"/>
    <property type="match status" value="1"/>
</dbReference>
<organism evidence="15 16">
    <name type="scientific">Meganyctiphanes norvegica</name>
    <name type="common">Northern krill</name>
    <name type="synonym">Thysanopoda norvegica</name>
    <dbReference type="NCBI Taxonomy" id="48144"/>
    <lineage>
        <taxon>Eukaryota</taxon>
        <taxon>Metazoa</taxon>
        <taxon>Ecdysozoa</taxon>
        <taxon>Arthropoda</taxon>
        <taxon>Crustacea</taxon>
        <taxon>Multicrustacea</taxon>
        <taxon>Malacostraca</taxon>
        <taxon>Eumalacostraca</taxon>
        <taxon>Eucarida</taxon>
        <taxon>Euphausiacea</taxon>
        <taxon>Euphausiidae</taxon>
        <taxon>Meganyctiphanes</taxon>
    </lineage>
</organism>
<evidence type="ECO:0000256" key="6">
    <source>
        <dbReference type="ARBA" id="ARBA00022692"/>
    </source>
</evidence>
<evidence type="ECO:0000256" key="3">
    <source>
        <dbReference type="ARBA" id="ARBA00022448"/>
    </source>
</evidence>
<evidence type="ECO:0000256" key="10">
    <source>
        <dbReference type="ARBA" id="ARBA00049347"/>
    </source>
</evidence>
<dbReference type="GO" id="GO:0008509">
    <property type="term" value="F:monoatomic anion transmembrane transporter activity"/>
    <property type="evidence" value="ECO:0007669"/>
    <property type="project" value="InterPro"/>
</dbReference>
<evidence type="ECO:0000256" key="11">
    <source>
        <dbReference type="RuleBase" id="RU362035"/>
    </source>
</evidence>
<dbReference type="AlphaFoldDB" id="A0AAV2RM58"/>
<proteinExistence type="inferred from homology"/>
<protein>
    <recommendedName>
        <fullName evidence="11">Anion exchange protein</fullName>
    </recommendedName>
</protein>
<dbReference type="InterPro" id="IPR013769">
    <property type="entry name" value="Band3_cytoplasmic_dom"/>
</dbReference>
<keyword evidence="5" id="KW-0039">Anion exchange</keyword>
<evidence type="ECO:0000256" key="12">
    <source>
        <dbReference type="SAM" id="MobiDB-lite"/>
    </source>
</evidence>
<comment type="catalytic activity">
    <reaction evidence="10">
        <text>hydrogencarbonate(in) + chloride(out) = hydrogencarbonate(out) + chloride(in)</text>
        <dbReference type="Rhea" id="RHEA:72363"/>
        <dbReference type="ChEBI" id="CHEBI:17544"/>
        <dbReference type="ChEBI" id="CHEBI:17996"/>
    </reaction>
</comment>
<dbReference type="GO" id="GO:0005452">
    <property type="term" value="F:solute:inorganic anion antiporter activity"/>
    <property type="evidence" value="ECO:0007669"/>
    <property type="project" value="InterPro"/>
</dbReference>
<name>A0AAV2RM58_MEGNR</name>
<feature type="region of interest" description="Disordered" evidence="12">
    <location>
        <begin position="142"/>
        <end position="169"/>
    </location>
</feature>
<sequence>MEPNYEVNDESGDIKVINKKNKMSTTSTADFPLGAVLLDLEERDLPSIAGRVVDQMIACDQIPQEQREAVIRVLLLRHRHIRDKESSFKLSTKRSNQNLENEDKIPNNSSSLSLDGGLRASVRKAGLSNLFHAHTFKRNTSAEDTQNVISNGDLRDGDEGQPNNRKDSYTQIEIEGDTGQLKDKSSKELMKKIPEGAEATAVLVGAVDFLKHPTIAFVRLAQGVVMDGLIEVPIPIRFMFVLLGPFHGEMDYHEVGRSISTLMSDKSFHEVAYRAHSRGQLLTAINEFLNASIVMPPSEWNNKDLLPIDDMRIKAQQLHLKKESLRARKKSEIVRADAPPPAAAGDGDGEKKRDPLVRHGKLFYGLIEDWKQRMPLYLSDIKDGLNGQTLAAAIFIYFASLSAAITFGGLYGDEMDNYIGVGETLLITSVNGIMMALCASQPLLIIGATGPLMIFDLALYSFCTSSGIEVLPMRFWIGFWMTVFGLLVACFELVAIVKKFTRFTEEIFSTLVCLIFIYEAFNKLGAIFVEHPLQESYGYRTEDNHTEIVSGSIVNGTLFNGTDINGTSIEPVQVLTPQPNTALLSLILMMGTFIIAIRLKAFRNSKFLGRPIRRALGDFGVPISIVLMVTLDYCMDDTYTDKISMPVGLSPSNPAVRGWLINPFGNGGFPFWCIFAACPASLLLFVLVFLEENICHLILSKPERNMKKGSGFHTDLVISCTMNLISGAFGAPFMTPAVVRTVSHTSALTVMSTNQAPGESAKIAGVIEQRVSALLVSLLVGLSVLLTPVLNLVPKPVLFGIFLYMGISSTAGIQFLERMFLFLMPVKHHPNVPYVKKLGTWKMHAFTGIQLALIVVLWVVKQSPAALCFPFVLMCLIPLRLYLLPLIFNHDELDALDGSGAHDSAVQSHDTEDLDFFEEAHDFPTHIDDEYEEEHNHNH</sequence>
<dbReference type="NCBIfam" id="TIGR00834">
    <property type="entry name" value="ae"/>
    <property type="match status" value="1"/>
</dbReference>
<dbReference type="Gene3D" id="1.10.287.570">
    <property type="entry name" value="Helical hairpin bin"/>
    <property type="match status" value="1"/>
</dbReference>
<dbReference type="GO" id="GO:0015701">
    <property type="term" value="P:bicarbonate transport"/>
    <property type="evidence" value="ECO:0007669"/>
    <property type="project" value="TreeGrafter"/>
</dbReference>
<evidence type="ECO:0000256" key="1">
    <source>
        <dbReference type="ARBA" id="ARBA00004651"/>
    </source>
</evidence>
<comment type="caution">
    <text evidence="15">The sequence shown here is derived from an EMBL/GenBank/DDBJ whole genome shotgun (WGS) entry which is preliminary data.</text>
</comment>
<feature type="transmembrane region" description="Helical" evidence="11">
    <location>
        <begin position="433"/>
        <end position="455"/>
    </location>
</feature>
<dbReference type="EMBL" id="CAXKWB010025582">
    <property type="protein sequence ID" value="CAL4128386.1"/>
    <property type="molecule type" value="Genomic_DNA"/>
</dbReference>
<feature type="compositionally biased region" description="Basic and acidic residues" evidence="12">
    <location>
        <begin position="153"/>
        <end position="168"/>
    </location>
</feature>
<evidence type="ECO:0000256" key="2">
    <source>
        <dbReference type="ARBA" id="ARBA00010993"/>
    </source>
</evidence>
<comment type="subcellular location">
    <subcellularLocation>
        <location evidence="1">Cell membrane</location>
        <topology evidence="1">Multi-pass membrane protein</topology>
    </subcellularLocation>
    <subcellularLocation>
        <location evidence="11">Membrane</location>
        <topology evidence="11">Multi-pass membrane protein</topology>
    </subcellularLocation>
</comment>
<keyword evidence="4" id="KW-1003">Cell membrane</keyword>
<gene>
    <name evidence="15" type="ORF">MNOR_LOCUS26071</name>
</gene>
<feature type="domain" description="Bicarbonate transporter-like transmembrane" evidence="13">
    <location>
        <begin position="361"/>
        <end position="898"/>
    </location>
</feature>
<keyword evidence="16" id="KW-1185">Reference proteome</keyword>
<keyword evidence="6 11" id="KW-0812">Transmembrane</keyword>
<evidence type="ECO:0000259" key="14">
    <source>
        <dbReference type="Pfam" id="PF07565"/>
    </source>
</evidence>
<comment type="similarity">
    <text evidence="2 11">Belongs to the anion exchanger (TC 2.A.31) family.</text>
</comment>